<proteinExistence type="predicted"/>
<dbReference type="Gene3D" id="1.20.1270.60">
    <property type="entry name" value="Arfaptin homology (AH) domain/BAR domain"/>
    <property type="match status" value="1"/>
</dbReference>
<keyword evidence="3" id="KW-1185">Reference proteome</keyword>
<protein>
    <recommendedName>
        <fullName evidence="4">BAR domain-containing protein</fullName>
    </recommendedName>
</protein>
<dbReference type="PANTHER" id="PTHR38148:SF3">
    <property type="entry name" value="BAR DOMAIN-CONTAINING PROTEIN"/>
    <property type="match status" value="1"/>
</dbReference>
<evidence type="ECO:0000313" key="2">
    <source>
        <dbReference type="EMBL" id="CCD20469.1"/>
    </source>
</evidence>
<keyword evidence="1" id="KW-0175">Coiled coil</keyword>
<gene>
    <name evidence="2" type="ORF">TvY486_0033030</name>
</gene>
<dbReference type="EMBL" id="CAEX01005640">
    <property type="protein sequence ID" value="CCD20469.1"/>
    <property type="molecule type" value="Genomic_DNA"/>
</dbReference>
<evidence type="ECO:0008006" key="4">
    <source>
        <dbReference type="Google" id="ProtNLM"/>
    </source>
</evidence>
<organism evidence="2 3">
    <name type="scientific">Trypanosoma vivax (strain Y486)</name>
    <dbReference type="NCBI Taxonomy" id="1055687"/>
    <lineage>
        <taxon>Eukaryota</taxon>
        <taxon>Discoba</taxon>
        <taxon>Euglenozoa</taxon>
        <taxon>Kinetoplastea</taxon>
        <taxon>Metakinetoplastina</taxon>
        <taxon>Trypanosomatida</taxon>
        <taxon>Trypanosomatidae</taxon>
        <taxon>Trypanosoma</taxon>
        <taxon>Duttonella</taxon>
    </lineage>
</organism>
<dbReference type="AlphaFoldDB" id="F9WSD0"/>
<accession>F9WSD0</accession>
<sequence>MLKKKRVDPTDPNAILLKNISDGTRLLGEAMDRYISAMHNVDSSIQQISSALRLLSIGDIPQEVRERVESFACGIDRHQESTVVRTVTQPTKSQTKGRLSGNSIATEPGVACDIREVAPANSSGYDMVEASSLALPTSGDGSPYNIAPYVNDLSKEMIGLLDSLRAANKVVKRHQEERDELVRKYHSVRSKVEKIAAEDVKKCRNSEDNPKYVKKAEEREFMRNELEKQEVELNQMYSDLLQHRAESVQRAVNALSTYSKRYLNGLMELMLCNDKPAAGAH</sequence>
<dbReference type="PANTHER" id="PTHR38148">
    <property type="entry name" value="BAR DOMAIN-CONTAINING PROTEIN"/>
    <property type="match status" value="1"/>
</dbReference>
<dbReference type="OMA" id="THACASY"/>
<dbReference type="Proteomes" id="UP000009027">
    <property type="component" value="Unassembled WGS sequence"/>
</dbReference>
<feature type="coiled-coil region" evidence="1">
    <location>
        <begin position="164"/>
        <end position="246"/>
    </location>
</feature>
<evidence type="ECO:0000256" key="1">
    <source>
        <dbReference type="SAM" id="Coils"/>
    </source>
</evidence>
<dbReference type="InterPro" id="IPR027267">
    <property type="entry name" value="AH/BAR_dom_sf"/>
</dbReference>
<dbReference type="VEuPathDB" id="TriTrypDB:TvY486_0033030"/>
<reference evidence="2 3" key="1">
    <citation type="journal article" date="2012" name="Proc. Natl. Acad. Sci. U.S.A.">
        <title>Antigenic diversity is generated by distinct evolutionary mechanisms in African trypanosome species.</title>
        <authorList>
            <person name="Jackson A.P."/>
            <person name="Berry A."/>
            <person name="Aslett M."/>
            <person name="Allison H.C."/>
            <person name="Burton P."/>
            <person name="Vavrova-Anderson J."/>
            <person name="Brown R."/>
            <person name="Browne H."/>
            <person name="Corton N."/>
            <person name="Hauser H."/>
            <person name="Gamble J."/>
            <person name="Gilderthorp R."/>
            <person name="Marcello L."/>
            <person name="McQuillan J."/>
            <person name="Otto T.D."/>
            <person name="Quail M.A."/>
            <person name="Sanders M.J."/>
            <person name="van Tonder A."/>
            <person name="Ginger M.L."/>
            <person name="Field M.C."/>
            <person name="Barry J.D."/>
            <person name="Hertz-Fowler C."/>
            <person name="Berriman M."/>
        </authorList>
    </citation>
    <scope>NUCLEOTIDE SEQUENCE</scope>
    <source>
        <strain evidence="2 3">Y486</strain>
    </source>
</reference>
<evidence type="ECO:0000313" key="3">
    <source>
        <dbReference type="Proteomes" id="UP000009027"/>
    </source>
</evidence>
<name>F9WSD0_TRYVY</name>